<dbReference type="GO" id="GO:0006897">
    <property type="term" value="P:endocytosis"/>
    <property type="evidence" value="ECO:0007669"/>
    <property type="project" value="TreeGrafter"/>
</dbReference>
<feature type="signal peptide" evidence="3">
    <location>
        <begin position="1"/>
        <end position="29"/>
    </location>
</feature>
<dbReference type="GO" id="GO:0031505">
    <property type="term" value="P:fungal-type cell wall organization"/>
    <property type="evidence" value="ECO:0007669"/>
    <property type="project" value="TreeGrafter"/>
</dbReference>
<proteinExistence type="predicted"/>
<protein>
    <submittedName>
        <fullName evidence="4">SUR7-domain-containing protein</fullName>
    </submittedName>
</protein>
<keyword evidence="2" id="KW-0472">Membrane</keyword>
<dbReference type="GO" id="GO:0045121">
    <property type="term" value="C:membrane raft"/>
    <property type="evidence" value="ECO:0007669"/>
    <property type="project" value="TreeGrafter"/>
</dbReference>
<dbReference type="EMBL" id="GL996510">
    <property type="protein sequence ID" value="EGV66762.1"/>
    <property type="molecule type" value="Genomic_DNA"/>
</dbReference>
<evidence type="ECO:0000256" key="1">
    <source>
        <dbReference type="SAM" id="MobiDB-lite"/>
    </source>
</evidence>
<dbReference type="GO" id="GO:0005938">
    <property type="term" value="C:cell cortex"/>
    <property type="evidence" value="ECO:0007669"/>
    <property type="project" value="TreeGrafter"/>
</dbReference>
<evidence type="ECO:0000313" key="5">
    <source>
        <dbReference type="Proteomes" id="UP000000707"/>
    </source>
</evidence>
<feature type="transmembrane region" description="Helical" evidence="2">
    <location>
        <begin position="139"/>
        <end position="166"/>
    </location>
</feature>
<dbReference type="PANTHER" id="PTHR36414:SF1">
    <property type="entry name" value="PROTEIN SUR7"/>
    <property type="match status" value="1"/>
</dbReference>
<dbReference type="HOGENOM" id="CLU_059603_0_0_1"/>
<dbReference type="Gene3D" id="1.20.140.150">
    <property type="match status" value="1"/>
</dbReference>
<feature type="transmembrane region" description="Helical" evidence="2">
    <location>
        <begin position="186"/>
        <end position="209"/>
    </location>
</feature>
<keyword evidence="3" id="KW-0732">Signal</keyword>
<dbReference type="EMBL" id="GL996510">
    <property type="protein sequence ID" value="EGV66761.1"/>
    <property type="molecule type" value="Genomic_DNA"/>
</dbReference>
<dbReference type="eggNOG" id="ENOG502RKFF">
    <property type="taxonomic scope" value="Eukaryota"/>
</dbReference>
<keyword evidence="2" id="KW-1133">Transmembrane helix</keyword>
<name>G3AW17_CANTC</name>
<dbReference type="OrthoDB" id="5419460at2759"/>
<dbReference type="AlphaFoldDB" id="G3AW17"/>
<feature type="region of interest" description="Disordered" evidence="1">
    <location>
        <begin position="251"/>
        <end position="274"/>
    </location>
</feature>
<evidence type="ECO:0000256" key="3">
    <source>
        <dbReference type="SAM" id="SignalP"/>
    </source>
</evidence>
<keyword evidence="2" id="KW-0812">Transmembrane</keyword>
<organism evidence="5">
    <name type="scientific">Candida tenuis (strain ATCC 10573 / BCRC 21748 / CBS 615 / JCM 9827 / NBRC 10315 / NRRL Y-1498 / VKM Y-70)</name>
    <name type="common">Yeast</name>
    <name type="synonym">Yamadazyma tenuis</name>
    <dbReference type="NCBI Taxonomy" id="590646"/>
    <lineage>
        <taxon>Eukaryota</taxon>
        <taxon>Fungi</taxon>
        <taxon>Dikarya</taxon>
        <taxon>Ascomycota</taxon>
        <taxon>Saccharomycotina</taxon>
        <taxon>Pichiomycetes</taxon>
        <taxon>Debaryomycetaceae</taxon>
        <taxon>Yamadazyma</taxon>
    </lineage>
</organism>
<dbReference type="GO" id="GO:0032185">
    <property type="term" value="P:septin cytoskeleton organization"/>
    <property type="evidence" value="ECO:0007669"/>
    <property type="project" value="TreeGrafter"/>
</dbReference>
<keyword evidence="5" id="KW-1185">Reference proteome</keyword>
<reference evidence="4 5" key="1">
    <citation type="journal article" date="2011" name="Proc. Natl. Acad. Sci. U.S.A.">
        <title>Comparative genomics of xylose-fermenting fungi for enhanced biofuel production.</title>
        <authorList>
            <person name="Wohlbach D.J."/>
            <person name="Kuo A."/>
            <person name="Sato T.K."/>
            <person name="Potts K.M."/>
            <person name="Salamov A.A."/>
            <person name="LaButti K.M."/>
            <person name="Sun H."/>
            <person name="Clum A."/>
            <person name="Pangilinan J.L."/>
            <person name="Lindquist E.A."/>
            <person name="Lucas S."/>
            <person name="Lapidus A."/>
            <person name="Jin M."/>
            <person name="Gunawan C."/>
            <person name="Balan V."/>
            <person name="Dale B.E."/>
            <person name="Jeffries T.W."/>
            <person name="Zinkel R."/>
            <person name="Barry K.W."/>
            <person name="Grigoriev I.V."/>
            <person name="Gasch A.P."/>
        </authorList>
    </citation>
    <scope>NUCLEOTIDE SEQUENCE [LARGE SCALE GENOMIC DNA]</scope>
    <source>
        <strain evidence="4">ATCC 10573</strain>
        <strain evidence="5">ATCC 10573 / BCRC 21748 / CBS 615 / JCM 9827 / NBRC 10315 / NRRL Y-1498 / VKM Y-70</strain>
    </source>
</reference>
<dbReference type="PANTHER" id="PTHR36414">
    <property type="entry name" value="PROTEIN SUR7"/>
    <property type="match status" value="1"/>
</dbReference>
<dbReference type="GO" id="GO:0030866">
    <property type="term" value="P:cortical actin cytoskeleton organization"/>
    <property type="evidence" value="ECO:0007669"/>
    <property type="project" value="TreeGrafter"/>
</dbReference>
<dbReference type="GO" id="GO:0005886">
    <property type="term" value="C:plasma membrane"/>
    <property type="evidence" value="ECO:0007669"/>
    <property type="project" value="InterPro"/>
</dbReference>
<dbReference type="STRING" id="590646.G3AW17"/>
<dbReference type="Proteomes" id="UP000000707">
    <property type="component" value="Unassembled WGS sequence"/>
</dbReference>
<dbReference type="InterPro" id="IPR009571">
    <property type="entry name" value="SUR7/Rim9-like_fungi"/>
</dbReference>
<evidence type="ECO:0000313" key="4">
    <source>
        <dbReference type="EMBL" id="EGV66761.1"/>
    </source>
</evidence>
<feature type="chain" id="PRO_5010833517" evidence="3">
    <location>
        <begin position="30"/>
        <end position="274"/>
    </location>
</feature>
<sequence>MLRRVFTFVPVILLLGAALLLFFVNLAGANPSGVLGKFYWSEVDSSSFNAPWDKARWTLYSLCGEQNGRNYDCTSTKAAFPYSPKDNFGSAENLPQEFIKHRKTYYYLSRFAYAFFLIGIVFAILAIIPTVLSCCLSGFITGILGSIAAGVSLLFTTAGAALNTAAHIKGRNAFNKAGFTSSVSSVMFGITWAAVACLLLSFLWMCFVAGRGASKKLYSGRDDHEAHSEVKAASSESSRNDHVIYNDTQYDPYAQQYAPPPEQKKSKFFLRRTQ</sequence>
<gene>
    <name evidence="4" type="ORF">CANTEDRAFT_112163</name>
</gene>
<accession>G3AW17</accession>
<dbReference type="Pfam" id="PF06687">
    <property type="entry name" value="SUR7"/>
    <property type="match status" value="1"/>
</dbReference>
<feature type="transmembrane region" description="Helical" evidence="2">
    <location>
        <begin position="111"/>
        <end position="132"/>
    </location>
</feature>
<evidence type="ECO:0000256" key="2">
    <source>
        <dbReference type="SAM" id="Phobius"/>
    </source>
</evidence>